<keyword evidence="2" id="KW-0732">Signal</keyword>
<evidence type="ECO:0000256" key="1">
    <source>
        <dbReference type="SAM" id="MobiDB-lite"/>
    </source>
</evidence>
<feature type="compositionally biased region" description="Basic residues" evidence="1">
    <location>
        <begin position="45"/>
        <end position="57"/>
    </location>
</feature>
<feature type="chain" id="PRO_5045347342" evidence="2">
    <location>
        <begin position="24"/>
        <end position="108"/>
    </location>
</feature>
<evidence type="ECO:0000256" key="2">
    <source>
        <dbReference type="SAM" id="SignalP"/>
    </source>
</evidence>
<dbReference type="Proteomes" id="UP001210865">
    <property type="component" value="Chromosome"/>
</dbReference>
<dbReference type="EMBL" id="CP115174">
    <property type="protein sequence ID" value="WBO20868.1"/>
    <property type="molecule type" value="Genomic_DNA"/>
</dbReference>
<evidence type="ECO:0000313" key="4">
    <source>
        <dbReference type="Proteomes" id="UP001210865"/>
    </source>
</evidence>
<feature type="region of interest" description="Disordered" evidence="1">
    <location>
        <begin position="25"/>
        <end position="73"/>
    </location>
</feature>
<gene>
    <name evidence="3" type="ORF">PBT88_11660</name>
</gene>
<sequence length="108" mass="10752">MRILIVGWGALAALSLGAGPALATHHGKTHHAKAPAHHAAAATHGSHHGKASRKATTHKPALAKSAASSGATTVPSGGIKLFCGPGKGPLMVRKMTQGSGTTVTVICR</sequence>
<feature type="signal peptide" evidence="2">
    <location>
        <begin position="1"/>
        <end position="23"/>
    </location>
</feature>
<organism evidence="3 4">
    <name type="scientific">Sphingomonas abietis</name>
    <dbReference type="NCBI Taxonomy" id="3012344"/>
    <lineage>
        <taxon>Bacteria</taxon>
        <taxon>Pseudomonadati</taxon>
        <taxon>Pseudomonadota</taxon>
        <taxon>Alphaproteobacteria</taxon>
        <taxon>Sphingomonadales</taxon>
        <taxon>Sphingomonadaceae</taxon>
        <taxon>Sphingomonas</taxon>
    </lineage>
</organism>
<feature type="compositionally biased region" description="Basic residues" evidence="1">
    <location>
        <begin position="25"/>
        <end position="36"/>
    </location>
</feature>
<dbReference type="RefSeq" id="WP_270075518.1">
    <property type="nucleotide sequence ID" value="NZ_CP115174.1"/>
</dbReference>
<protein>
    <submittedName>
        <fullName evidence="3">Uncharacterized protein</fullName>
    </submittedName>
</protein>
<keyword evidence="4" id="KW-1185">Reference proteome</keyword>
<proteinExistence type="predicted"/>
<reference evidence="3 4" key="1">
    <citation type="submission" date="2022-12" db="EMBL/GenBank/DDBJ databases">
        <title>Sphingomonas abieness sp. nov., an endophytic bacterium isolated from Abies koreana.</title>
        <authorList>
            <person name="Jiang L."/>
            <person name="Lee J."/>
        </authorList>
    </citation>
    <scope>NUCLEOTIDE SEQUENCE [LARGE SCALE GENOMIC DNA]</scope>
    <source>
        <strain evidence="4">PAMB 00755</strain>
    </source>
</reference>
<evidence type="ECO:0000313" key="3">
    <source>
        <dbReference type="EMBL" id="WBO20868.1"/>
    </source>
</evidence>
<name>A0ABY7NHR9_9SPHN</name>
<accession>A0ABY7NHR9</accession>